<dbReference type="InterPro" id="IPR003439">
    <property type="entry name" value="ABC_transporter-like_ATP-bd"/>
</dbReference>
<feature type="domain" description="ABC transporter" evidence="4">
    <location>
        <begin position="4"/>
        <end position="235"/>
    </location>
</feature>
<name>A0ABZ2YFF1_9BACT</name>
<dbReference type="GO" id="GO:0005524">
    <property type="term" value="F:ATP binding"/>
    <property type="evidence" value="ECO:0007669"/>
    <property type="project" value="UniProtKB-KW"/>
</dbReference>
<evidence type="ECO:0000256" key="3">
    <source>
        <dbReference type="ARBA" id="ARBA00022840"/>
    </source>
</evidence>
<dbReference type="InterPro" id="IPR027417">
    <property type="entry name" value="P-loop_NTPase"/>
</dbReference>
<keyword evidence="1" id="KW-0813">Transport</keyword>
<dbReference type="Gene3D" id="3.40.50.300">
    <property type="entry name" value="P-loop containing nucleotide triphosphate hydrolases"/>
    <property type="match status" value="1"/>
</dbReference>
<dbReference type="PROSITE" id="PS50893">
    <property type="entry name" value="ABC_TRANSPORTER_2"/>
    <property type="match status" value="1"/>
</dbReference>
<accession>A0ABZ2YFF1</accession>
<dbReference type="RefSeq" id="WP_369018638.1">
    <property type="nucleotide sequence ID" value="NZ_CP121689.1"/>
</dbReference>
<dbReference type="InterPro" id="IPR015854">
    <property type="entry name" value="ABC_transpr_LolD-like"/>
</dbReference>
<dbReference type="PROSITE" id="PS00211">
    <property type="entry name" value="ABC_TRANSPORTER_1"/>
    <property type="match status" value="1"/>
</dbReference>
<proteinExistence type="predicted"/>
<evidence type="ECO:0000259" key="4">
    <source>
        <dbReference type="PROSITE" id="PS50893"/>
    </source>
</evidence>
<dbReference type="InterPro" id="IPR017871">
    <property type="entry name" value="ABC_transporter-like_CS"/>
</dbReference>
<gene>
    <name evidence="5" type="ORF">QBE54_01700</name>
</gene>
<dbReference type="EMBL" id="CP121689">
    <property type="protein sequence ID" value="WZL76473.1"/>
    <property type="molecule type" value="Genomic_DNA"/>
</dbReference>
<sequence>MSFLLFEKVSKVYRNGVRALHEVSFEIQEGEMVFLIGPTGAGKTSLLKLVTLEERPTSGEIWLDGCCLNHLGDHRIPILRRNLGIVFQDQVVVPYRSVYENLIVPLEVLRLPRKVVYLLAKDILSSLGLWHKRQHLVSELSGGERQKLCIGRALIHRPRIVLADEPTKNLDSETSRFVLRMLYEYSLEHRATVLVATHTHRLARLVPDSRCVFIKEGRIVGITRNHTSMESKFPS</sequence>
<organism evidence="5 6">
    <name type="scientific">Thermatribacter velox</name>
    <dbReference type="NCBI Taxonomy" id="3039681"/>
    <lineage>
        <taxon>Bacteria</taxon>
        <taxon>Pseudomonadati</taxon>
        <taxon>Atribacterota</taxon>
        <taxon>Atribacteria</taxon>
        <taxon>Atribacterales</taxon>
        <taxon>Thermatribacteraceae</taxon>
        <taxon>Thermatribacter</taxon>
    </lineage>
</organism>
<dbReference type="InterPro" id="IPR017911">
    <property type="entry name" value="MacB-like_ATP-bd"/>
</dbReference>
<reference evidence="5 6" key="1">
    <citation type="submission" date="2023-03" db="EMBL/GenBank/DDBJ databases">
        <title>Novel Species.</title>
        <authorList>
            <person name="Ma S."/>
        </authorList>
    </citation>
    <scope>NUCLEOTIDE SEQUENCE [LARGE SCALE GENOMIC DNA]</scope>
    <source>
        <strain evidence="5 6">B11</strain>
    </source>
</reference>
<evidence type="ECO:0000313" key="6">
    <source>
        <dbReference type="Proteomes" id="UP001461341"/>
    </source>
</evidence>
<keyword evidence="6" id="KW-1185">Reference proteome</keyword>
<dbReference type="SMART" id="SM00382">
    <property type="entry name" value="AAA"/>
    <property type="match status" value="1"/>
</dbReference>
<dbReference type="PANTHER" id="PTHR24220:SF470">
    <property type="entry name" value="CELL DIVISION ATP-BINDING PROTEIN FTSE"/>
    <property type="match status" value="1"/>
</dbReference>
<evidence type="ECO:0000256" key="1">
    <source>
        <dbReference type="ARBA" id="ARBA00022448"/>
    </source>
</evidence>
<dbReference type="PANTHER" id="PTHR24220">
    <property type="entry name" value="IMPORT ATP-BINDING PROTEIN"/>
    <property type="match status" value="1"/>
</dbReference>
<dbReference type="SUPFAM" id="SSF52540">
    <property type="entry name" value="P-loop containing nucleoside triphosphate hydrolases"/>
    <property type="match status" value="1"/>
</dbReference>
<protein>
    <submittedName>
        <fullName evidence="5">ATP-binding cassette domain-containing protein</fullName>
    </submittedName>
</protein>
<dbReference type="Proteomes" id="UP001461341">
    <property type="component" value="Chromosome"/>
</dbReference>
<evidence type="ECO:0000313" key="5">
    <source>
        <dbReference type="EMBL" id="WZL76473.1"/>
    </source>
</evidence>
<dbReference type="Pfam" id="PF00005">
    <property type="entry name" value="ABC_tran"/>
    <property type="match status" value="1"/>
</dbReference>
<evidence type="ECO:0000256" key="2">
    <source>
        <dbReference type="ARBA" id="ARBA00022741"/>
    </source>
</evidence>
<dbReference type="CDD" id="cd03255">
    <property type="entry name" value="ABC_MJ0796_LolCDE_FtsE"/>
    <property type="match status" value="1"/>
</dbReference>
<keyword evidence="2" id="KW-0547">Nucleotide-binding</keyword>
<dbReference type="InterPro" id="IPR003593">
    <property type="entry name" value="AAA+_ATPase"/>
</dbReference>
<keyword evidence="3 5" id="KW-0067">ATP-binding</keyword>